<dbReference type="AlphaFoldDB" id="A0A9P8TQ25"/>
<accession>A0A9P8TQ25</accession>
<proteinExistence type="predicted"/>
<dbReference type="EMBL" id="JAEUBG010001186">
    <property type="protein sequence ID" value="KAH3686855.1"/>
    <property type="molecule type" value="Genomic_DNA"/>
</dbReference>
<reference evidence="2" key="2">
    <citation type="submission" date="2021-01" db="EMBL/GenBank/DDBJ databases">
        <authorList>
            <person name="Schikora-Tamarit M.A."/>
        </authorList>
    </citation>
    <scope>NUCLEOTIDE SEQUENCE</scope>
    <source>
        <strain evidence="2">CBS2887</strain>
    </source>
</reference>
<dbReference type="Proteomes" id="UP000774326">
    <property type="component" value="Unassembled WGS sequence"/>
</dbReference>
<organism evidence="2 3">
    <name type="scientific">Wickerhamomyces pijperi</name>
    <name type="common">Yeast</name>
    <name type="synonym">Pichia pijperi</name>
    <dbReference type="NCBI Taxonomy" id="599730"/>
    <lineage>
        <taxon>Eukaryota</taxon>
        <taxon>Fungi</taxon>
        <taxon>Dikarya</taxon>
        <taxon>Ascomycota</taxon>
        <taxon>Saccharomycotina</taxon>
        <taxon>Saccharomycetes</taxon>
        <taxon>Phaffomycetales</taxon>
        <taxon>Wickerhamomycetaceae</taxon>
        <taxon>Wickerhamomyces</taxon>
    </lineage>
</organism>
<evidence type="ECO:0000256" key="1">
    <source>
        <dbReference type="SAM" id="MobiDB-lite"/>
    </source>
</evidence>
<feature type="region of interest" description="Disordered" evidence="1">
    <location>
        <begin position="1"/>
        <end position="20"/>
    </location>
</feature>
<protein>
    <submittedName>
        <fullName evidence="2">Uncharacterized protein</fullName>
    </submittedName>
</protein>
<sequence>METVSNPTPSNLETTKSNGVEASAPGKMYLFMNNPQIKSSYCQDFLKPAYCKKKIPSSSNMSYTCSRKEPNFLTPTCSAISKHVILLYLPSGTGVSL</sequence>
<comment type="caution">
    <text evidence="2">The sequence shown here is derived from an EMBL/GenBank/DDBJ whole genome shotgun (WGS) entry which is preliminary data.</text>
</comment>
<evidence type="ECO:0000313" key="2">
    <source>
        <dbReference type="EMBL" id="KAH3686855.1"/>
    </source>
</evidence>
<evidence type="ECO:0000313" key="3">
    <source>
        <dbReference type="Proteomes" id="UP000774326"/>
    </source>
</evidence>
<reference evidence="2" key="1">
    <citation type="journal article" date="2021" name="Open Biol.">
        <title>Shared evolutionary footprints suggest mitochondrial oxidative damage underlies multiple complex I losses in fungi.</title>
        <authorList>
            <person name="Schikora-Tamarit M.A."/>
            <person name="Marcet-Houben M."/>
            <person name="Nosek J."/>
            <person name="Gabaldon T."/>
        </authorList>
    </citation>
    <scope>NUCLEOTIDE SEQUENCE</scope>
    <source>
        <strain evidence="2">CBS2887</strain>
    </source>
</reference>
<gene>
    <name evidence="2" type="ORF">WICPIJ_002182</name>
</gene>
<name>A0A9P8TQ25_WICPI</name>
<keyword evidence="3" id="KW-1185">Reference proteome</keyword>